<dbReference type="EMBL" id="BAABLD010000008">
    <property type="protein sequence ID" value="GAA5167633.1"/>
    <property type="molecule type" value="Genomic_DNA"/>
</dbReference>
<keyword evidence="5" id="KW-1185">Reference proteome</keyword>
<evidence type="ECO:0000259" key="3">
    <source>
        <dbReference type="Pfam" id="PF13699"/>
    </source>
</evidence>
<feature type="region of interest" description="Disordered" evidence="1">
    <location>
        <begin position="70"/>
        <end position="89"/>
    </location>
</feature>
<feature type="domain" description="eCIS core" evidence="3">
    <location>
        <begin position="163"/>
        <end position="240"/>
    </location>
</feature>
<dbReference type="InterPro" id="IPR025295">
    <property type="entry name" value="eCIS_core_dom"/>
</dbReference>
<feature type="transmembrane region" description="Helical" evidence="2">
    <location>
        <begin position="769"/>
        <end position="790"/>
    </location>
</feature>
<evidence type="ECO:0000313" key="4">
    <source>
        <dbReference type="EMBL" id="GAA5167633.1"/>
    </source>
</evidence>
<dbReference type="RefSeq" id="WP_345533520.1">
    <property type="nucleotide sequence ID" value="NZ_BAABLD010000008.1"/>
</dbReference>
<comment type="caution">
    <text evidence="4">The sequence shown here is derived from an EMBL/GenBank/DDBJ whole genome shotgun (WGS) entry which is preliminary data.</text>
</comment>
<evidence type="ECO:0000256" key="2">
    <source>
        <dbReference type="SAM" id="Phobius"/>
    </source>
</evidence>
<dbReference type="Proteomes" id="UP001500547">
    <property type="component" value="Unassembled WGS sequence"/>
</dbReference>
<evidence type="ECO:0000256" key="1">
    <source>
        <dbReference type="SAM" id="MobiDB-lite"/>
    </source>
</evidence>
<protein>
    <recommendedName>
        <fullName evidence="3">eCIS core domain-containing protein</fullName>
    </recommendedName>
</protein>
<feature type="transmembrane region" description="Helical" evidence="2">
    <location>
        <begin position="746"/>
        <end position="763"/>
    </location>
</feature>
<keyword evidence="2" id="KW-1133">Transmembrane helix</keyword>
<organism evidence="4 5">
    <name type="scientific">Viridibacterium curvum</name>
    <dbReference type="NCBI Taxonomy" id="1101404"/>
    <lineage>
        <taxon>Bacteria</taxon>
        <taxon>Pseudomonadati</taxon>
        <taxon>Pseudomonadota</taxon>
        <taxon>Betaproteobacteria</taxon>
        <taxon>Rhodocyclales</taxon>
        <taxon>Rhodocyclaceae</taxon>
        <taxon>Viridibacterium</taxon>
    </lineage>
</organism>
<keyword evidence="2" id="KW-0812">Transmembrane</keyword>
<keyword evidence="2" id="KW-0472">Membrane</keyword>
<accession>A0ABP9QUQ2</accession>
<sequence>MSTAVTTKTTAPTVQRAAQVNRATTLPAPVRVPSPPVTVQCAPAMKVSSPNDAAEKEAEETAKRVMQMPAGIKRPGAADQPGGKSGGTKTVMRSAWQSPYLARMAGLIVQRESALARMVAEASPRGIALVQRQKRSASTVDGQVDVSANLAAEIRNARGGGSPLPPSVRRFMEPRFDADFSGVRVHTGEQAAGMSQDLSAKAFTVGQDIFFGAGQFKPDTAEGKELLAHELTHTVQQGGAKQGAGAQRSVDDSVVHREPVAEGTIQRDLLPDPWDYVKEKADSLPGYPLFKVIIGYDPLNQTSVPRDAGNIMRGVISLLPGIGPKINEALTNHGVFAKVSAWVSTAFDAVKDVGKNIWNDVKQFIKNIGSKILGGLGALWESGKAIITGPIDQVIGLAKSLGTGIVELIKDLILKPIGAYAQTTSGYKILCGIMGKDPITGDAASLDGEALMGAFMDFVNQGETWATIKQAKAIPRTVAWFKQNTGILKQKVMAIPGLFLTALKSLTIYDIVLIPLAFIKLGKVFANFAGDFITWAAKAVWDLLEIVFDVVKPGVMGYVKQTGGALRDILKNPMPFVRNLANAGKAGFNMFAGNFVNHLKKGLLNWLTGSLPGVYIPKSFDLMELFKLGLSVLGLSWANLREKLVKVLGEKTVAFAEGAVDVIITLKNQGPIAAWAQIKGQLGSLVGTIVDGITGLVVDAIVKKAIPKVVAMFIPGAGFISAIMSIVTLITTVYENIKQIAAVGKAIATSIVQIAAGNIGAAAKKVEGILAGMLNIAINFLLNFAVGKIADKVMGVIRKVRDPVDKALDAAIGWVVGVAKKLLAKLIGKGKDALKKLFNWGATKARFRDDTGHGHTIFVEEGSSPKLMIASAPKAADAFLAEYLSKKDAAFKDANKDKIGAVGGAISKARGLITTIAAMERANKADPALPGKQAELKAANDAIGSTVDALIKADGIVGPLFIDRKQLGWTPETIAHFSDRTKNPIWDTVKADAQPGEFRNAKFDIRHKISISDTISSTDAAIRPKKFSEAANMLKSHPKHPTTPASETKPGIVAAAREMLQKANNYLPNLFLGKASENRRLGKRYDDKFADGPNKANAVAAQKADFIEQFGFAGETFTITIERKSIKRNTSDLVEQHTVPGKGNKK</sequence>
<reference evidence="5" key="1">
    <citation type="journal article" date="2019" name="Int. J. Syst. Evol. Microbiol.">
        <title>The Global Catalogue of Microorganisms (GCM) 10K type strain sequencing project: providing services to taxonomists for standard genome sequencing and annotation.</title>
        <authorList>
            <consortium name="The Broad Institute Genomics Platform"/>
            <consortium name="The Broad Institute Genome Sequencing Center for Infectious Disease"/>
            <person name="Wu L."/>
            <person name="Ma J."/>
        </authorList>
    </citation>
    <scope>NUCLEOTIDE SEQUENCE [LARGE SCALE GENOMIC DNA]</scope>
    <source>
        <strain evidence="5">JCM 18715</strain>
    </source>
</reference>
<name>A0ABP9QUQ2_9RHOO</name>
<proteinExistence type="predicted"/>
<dbReference type="Pfam" id="PF13699">
    <property type="entry name" value="eCIS_core"/>
    <property type="match status" value="1"/>
</dbReference>
<gene>
    <name evidence="4" type="ORF">GCM10025770_26610</name>
</gene>
<feature type="transmembrane region" description="Helical" evidence="2">
    <location>
        <begin position="709"/>
        <end position="734"/>
    </location>
</feature>
<evidence type="ECO:0000313" key="5">
    <source>
        <dbReference type="Proteomes" id="UP001500547"/>
    </source>
</evidence>